<comment type="caution">
    <text evidence="1">The sequence shown here is derived from an EMBL/GenBank/DDBJ whole genome shotgun (WGS) entry which is preliminary data.</text>
</comment>
<dbReference type="Gene3D" id="3.40.50.150">
    <property type="entry name" value="Vaccinia Virus protein VP39"/>
    <property type="match status" value="1"/>
</dbReference>
<evidence type="ECO:0000313" key="2">
    <source>
        <dbReference type="Proteomes" id="UP000245137"/>
    </source>
</evidence>
<dbReference type="Proteomes" id="UP000245137">
    <property type="component" value="Unassembled WGS sequence"/>
</dbReference>
<evidence type="ECO:0000313" key="1">
    <source>
        <dbReference type="EMBL" id="PWB94538.1"/>
    </source>
</evidence>
<accession>A0A2U1SSD9</accession>
<dbReference type="EMBL" id="PUIV01000007">
    <property type="protein sequence ID" value="PWB94538.1"/>
    <property type="molecule type" value="Genomic_DNA"/>
</dbReference>
<protein>
    <submittedName>
        <fullName evidence="1">Class I SAM-dependent methyltransferase</fullName>
    </submittedName>
</protein>
<dbReference type="GO" id="GO:0032259">
    <property type="term" value="P:methylation"/>
    <property type="evidence" value="ECO:0007669"/>
    <property type="project" value="UniProtKB-KW"/>
</dbReference>
<reference evidence="1 2" key="1">
    <citation type="journal article" date="2018" name="Appl. Microbiol. Biotechnol.">
        <title>Co-cultivation of the strictly anaerobic methanogen Methanosarcina barkeri with aerobic methanotrophs in an oxygen-limited membrane bioreactor.</title>
        <authorList>
            <person name="In 't Zandt M.H."/>
            <person name="van den Bosch T.J.M."/>
            <person name="Rijkers R."/>
            <person name="van Kessel M.A.H.J."/>
            <person name="Jetten M.S.M."/>
            <person name="Welte C.U."/>
        </authorList>
    </citation>
    <scope>NUCLEOTIDE SEQUENCE [LARGE SCALE GENOMIC DNA]</scope>
    <source>
        <strain evidence="1 2">DSM 17706</strain>
    </source>
</reference>
<dbReference type="RefSeq" id="WP_108916622.1">
    <property type="nucleotide sequence ID" value="NZ_BGJY01000003.1"/>
</dbReference>
<dbReference type="AlphaFoldDB" id="A0A2U1SSD9"/>
<keyword evidence="2" id="KW-1185">Reference proteome</keyword>
<keyword evidence="1" id="KW-0808">Transferase</keyword>
<name>A0A2U1SSD9_METSR</name>
<proteinExistence type="predicted"/>
<sequence>MLRTLRDRLLKRQASLTSAEVFDSYVARLPRLQNAVDAIGGWSCAFPPECGVSAGEIEAFDDSRICWAIDCFGSLAGRSVLELAPGEAGHSFLLESAGAHVEAIEPSRAGFIRCLVAKEVMRLQRTRFWLGDMEAFLRETDKRYDLVVACDALRRFADPLAATALLTRRADALFIHTPIAADGAPAAGDALPRRDDLIETLRDAGFSKIREAESGPAAALSIFARK</sequence>
<dbReference type="CDD" id="cd02440">
    <property type="entry name" value="AdoMet_MTases"/>
    <property type="match status" value="1"/>
</dbReference>
<dbReference type="InterPro" id="IPR029063">
    <property type="entry name" value="SAM-dependent_MTases_sf"/>
</dbReference>
<dbReference type="SUPFAM" id="SSF53335">
    <property type="entry name" value="S-adenosyl-L-methionine-dependent methyltransferases"/>
    <property type="match status" value="1"/>
</dbReference>
<dbReference type="OrthoDB" id="8452929at2"/>
<dbReference type="GO" id="GO:0008168">
    <property type="term" value="F:methyltransferase activity"/>
    <property type="evidence" value="ECO:0007669"/>
    <property type="project" value="UniProtKB-KW"/>
</dbReference>
<keyword evidence="1" id="KW-0489">Methyltransferase</keyword>
<organism evidence="1 2">
    <name type="scientific">Methylosinus sporium</name>
    <dbReference type="NCBI Taxonomy" id="428"/>
    <lineage>
        <taxon>Bacteria</taxon>
        <taxon>Pseudomonadati</taxon>
        <taxon>Pseudomonadota</taxon>
        <taxon>Alphaproteobacteria</taxon>
        <taxon>Hyphomicrobiales</taxon>
        <taxon>Methylocystaceae</taxon>
        <taxon>Methylosinus</taxon>
    </lineage>
</organism>
<gene>
    <name evidence="1" type="ORF">C5689_07330</name>
</gene>